<gene>
    <name evidence="1" type="ORF">L3Q82_008882</name>
</gene>
<dbReference type="EMBL" id="CM041531">
    <property type="protein sequence ID" value="KAI3377740.1"/>
    <property type="molecule type" value="Genomic_DNA"/>
</dbReference>
<organism evidence="1 2">
    <name type="scientific">Scortum barcoo</name>
    <name type="common">barcoo grunter</name>
    <dbReference type="NCBI Taxonomy" id="214431"/>
    <lineage>
        <taxon>Eukaryota</taxon>
        <taxon>Metazoa</taxon>
        <taxon>Chordata</taxon>
        <taxon>Craniata</taxon>
        <taxon>Vertebrata</taxon>
        <taxon>Euteleostomi</taxon>
        <taxon>Actinopterygii</taxon>
        <taxon>Neopterygii</taxon>
        <taxon>Teleostei</taxon>
        <taxon>Neoteleostei</taxon>
        <taxon>Acanthomorphata</taxon>
        <taxon>Eupercaria</taxon>
        <taxon>Centrarchiformes</taxon>
        <taxon>Terapontoidei</taxon>
        <taxon>Terapontidae</taxon>
        <taxon>Scortum</taxon>
    </lineage>
</organism>
<evidence type="ECO:0000313" key="2">
    <source>
        <dbReference type="Proteomes" id="UP000831701"/>
    </source>
</evidence>
<name>A0ACB8XCZ1_9TELE</name>
<dbReference type="Proteomes" id="UP000831701">
    <property type="component" value="Chromosome 1"/>
</dbReference>
<keyword evidence="2" id="KW-1185">Reference proteome</keyword>
<protein>
    <submittedName>
        <fullName evidence="1">Uncharacterized protein</fullName>
    </submittedName>
</protein>
<reference evidence="1" key="1">
    <citation type="submission" date="2022-04" db="EMBL/GenBank/DDBJ databases">
        <title>Jade perch genome.</title>
        <authorList>
            <person name="Chao B."/>
        </authorList>
    </citation>
    <scope>NUCLEOTIDE SEQUENCE</scope>
    <source>
        <strain evidence="1">CB-2022</strain>
    </source>
</reference>
<sequence length="616" mass="69878">MASLRQEHHYGLSCGKNNKNSSNRTLYHVKLTDTAIRALEAYQNLKGSLPSEPSICFKGSQGYIKIPAPTAESPSALRVFSFYLSSDSKDQPQASFDCIHQYVSSDGREQLEGQGIIQDKITVCATDDSYQMTRERMSQVEKDSWSRSAIEIKPGATHPSKDRQEHKNQGSEGDPSASTTSSLPIIGGTAGLGLRALAAPTQKPLRERIIHLLALKPYRKPELLLWLERERANPKDKAELGAILEEVAKVNPKDSSYLLRDDFFKHVQRDWPGYSEEERQLINRMLARKLQPHISHQSRNPQANVLVPKTSEDMMLHHSTAKNPVNFNLKRPVPCDSLEKLAVKRQRPTDQRLQQQPAVNGLLNNKGHDVAAPTLNPSFHVKTEFQRTSNHTGNQNGLPGGHSGFPPMHKLSSSSDAPISQSTEQEPKVSSHQPPQGDSDCAHQQLANGQHRKKKSKKHKDKERERLKDSKGSEWLETSPDLKKNTDKLDNPDITDAVVSEEKPDYVLTYGTIMSMEQRQRYQEDFCAEYDEYKDLHSRIATITHMFVQLGSKIKSLSPGTQQYKIMEDQILEKYNKYRKKFPGYREEKKRCEYLHEKLSYIKQLIIDYDVSQASS</sequence>
<comment type="caution">
    <text evidence="1">The sequence shown here is derived from an EMBL/GenBank/DDBJ whole genome shotgun (WGS) entry which is preliminary data.</text>
</comment>
<proteinExistence type="predicted"/>
<accession>A0ACB8XCZ1</accession>
<evidence type="ECO:0000313" key="1">
    <source>
        <dbReference type="EMBL" id="KAI3377740.1"/>
    </source>
</evidence>